<dbReference type="PANTHER" id="PTHR31885">
    <property type="entry name" value="GH04784P"/>
    <property type="match status" value="1"/>
</dbReference>
<evidence type="ECO:0000256" key="3">
    <source>
        <dbReference type="ARBA" id="ARBA00022692"/>
    </source>
</evidence>
<feature type="transmembrane region" description="Helical" evidence="6">
    <location>
        <begin position="109"/>
        <end position="128"/>
    </location>
</feature>
<dbReference type="PANTHER" id="PTHR31885:SF6">
    <property type="entry name" value="GH04784P"/>
    <property type="match status" value="1"/>
</dbReference>
<dbReference type="GO" id="GO:0016787">
    <property type="term" value="F:hydrolase activity"/>
    <property type="evidence" value="ECO:0007669"/>
    <property type="project" value="TreeGrafter"/>
</dbReference>
<dbReference type="EMBL" id="VIKR01000002">
    <property type="protein sequence ID" value="TQV75016.1"/>
    <property type="molecule type" value="Genomic_DNA"/>
</dbReference>
<evidence type="ECO:0000313" key="8">
    <source>
        <dbReference type="Proteomes" id="UP000317839"/>
    </source>
</evidence>
<comment type="similarity">
    <text evidence="2">Belongs to the TMEM86 family.</text>
</comment>
<feature type="transmembrane region" description="Helical" evidence="6">
    <location>
        <begin position="12"/>
        <end position="30"/>
    </location>
</feature>
<dbReference type="InterPro" id="IPR012506">
    <property type="entry name" value="TMEM86B-like"/>
</dbReference>
<dbReference type="AlphaFoldDB" id="A0A545TCV9"/>
<accession>A0A545TCV9</accession>
<proteinExistence type="inferred from homology"/>
<comment type="subcellular location">
    <subcellularLocation>
        <location evidence="1">Membrane</location>
        <topology evidence="1">Multi-pass membrane protein</topology>
    </subcellularLocation>
</comment>
<evidence type="ECO:0000256" key="5">
    <source>
        <dbReference type="ARBA" id="ARBA00023136"/>
    </source>
</evidence>
<protein>
    <submittedName>
        <fullName evidence="7">Lysoplasmalogenase</fullName>
    </submittedName>
</protein>
<keyword evidence="3 6" id="KW-0812">Transmembrane</keyword>
<feature type="transmembrane region" description="Helical" evidence="6">
    <location>
        <begin position="134"/>
        <end position="153"/>
    </location>
</feature>
<evidence type="ECO:0000313" key="7">
    <source>
        <dbReference type="EMBL" id="TQV75016.1"/>
    </source>
</evidence>
<evidence type="ECO:0000256" key="1">
    <source>
        <dbReference type="ARBA" id="ARBA00004141"/>
    </source>
</evidence>
<gene>
    <name evidence="7" type="ORF">FLL45_08730</name>
</gene>
<reference evidence="7 8" key="1">
    <citation type="submission" date="2019-06" db="EMBL/GenBank/DDBJ databases">
        <title>Draft genome of Aliikangiella marina GYP-15.</title>
        <authorList>
            <person name="Wang G."/>
        </authorList>
    </citation>
    <scope>NUCLEOTIDE SEQUENCE [LARGE SCALE GENOMIC DNA]</scope>
    <source>
        <strain evidence="7 8">GYP-15</strain>
    </source>
</reference>
<comment type="caution">
    <text evidence="7">The sequence shown here is derived from an EMBL/GenBank/DDBJ whole genome shotgun (WGS) entry which is preliminary data.</text>
</comment>
<feature type="transmembrane region" description="Helical" evidence="6">
    <location>
        <begin position="160"/>
        <end position="178"/>
    </location>
</feature>
<dbReference type="OrthoDB" id="5592477at2"/>
<evidence type="ECO:0000256" key="4">
    <source>
        <dbReference type="ARBA" id="ARBA00022989"/>
    </source>
</evidence>
<dbReference type="Pfam" id="PF07947">
    <property type="entry name" value="YhhN"/>
    <property type="match status" value="1"/>
</dbReference>
<dbReference type="Proteomes" id="UP000317839">
    <property type="component" value="Unassembled WGS sequence"/>
</dbReference>
<sequence length="211" mass="24095">MTPRKTIMTRQFSMVFIVFAVFFTVSTLYAPYPFSWLAKLVPMAILIFIAVRSSSNGKDYLLVTALVFSALGDFLLDYDREGWFVFGLGAFLIAQIFYIFSFSPLQKKHLGWVGAYVFYGIGMFLLIKTQLGELLIPVVVYMTILLLMGISALTSRRSNIWLIVGGLSFVVSDSLIAIDKFYLSFETSHLFIMMTYYFAQYSLTRGYFTNQ</sequence>
<keyword evidence="4 6" id="KW-1133">Transmembrane helix</keyword>
<feature type="transmembrane region" description="Helical" evidence="6">
    <location>
        <begin position="190"/>
        <end position="208"/>
    </location>
</feature>
<keyword evidence="8" id="KW-1185">Reference proteome</keyword>
<name>A0A545TCV9_9GAMM</name>
<evidence type="ECO:0000256" key="6">
    <source>
        <dbReference type="SAM" id="Phobius"/>
    </source>
</evidence>
<evidence type="ECO:0000256" key="2">
    <source>
        <dbReference type="ARBA" id="ARBA00007375"/>
    </source>
</evidence>
<organism evidence="7 8">
    <name type="scientific">Aliikangiella marina</name>
    <dbReference type="NCBI Taxonomy" id="1712262"/>
    <lineage>
        <taxon>Bacteria</taxon>
        <taxon>Pseudomonadati</taxon>
        <taxon>Pseudomonadota</taxon>
        <taxon>Gammaproteobacteria</taxon>
        <taxon>Oceanospirillales</taxon>
        <taxon>Pleioneaceae</taxon>
        <taxon>Aliikangiella</taxon>
    </lineage>
</organism>
<feature type="transmembrane region" description="Helical" evidence="6">
    <location>
        <begin position="82"/>
        <end position="102"/>
    </location>
</feature>
<dbReference type="GO" id="GO:0016020">
    <property type="term" value="C:membrane"/>
    <property type="evidence" value="ECO:0007669"/>
    <property type="project" value="UniProtKB-SubCell"/>
</dbReference>
<keyword evidence="5 6" id="KW-0472">Membrane</keyword>